<dbReference type="VEuPathDB" id="TriTrypDB:LdCL_180014700"/>
<feature type="region of interest" description="Disordered" evidence="1">
    <location>
        <begin position="50"/>
        <end position="90"/>
    </location>
</feature>
<feature type="region of interest" description="Disordered" evidence="1">
    <location>
        <begin position="405"/>
        <end position="426"/>
    </location>
</feature>
<keyword evidence="3" id="KW-1185">Reference proteome</keyword>
<evidence type="ECO:0000313" key="2">
    <source>
        <dbReference type="EMBL" id="AYU78023.1"/>
    </source>
</evidence>
<feature type="compositionally biased region" description="Basic and acidic residues" evidence="1">
    <location>
        <begin position="144"/>
        <end position="153"/>
    </location>
</feature>
<sequence>MCVCVSAYISDAALLVWLMRVCKRGRIGGPLLSLLRRRGARMAAAKHEQLENPAVCASPSPPSPDTRSRSLARAHKSTSASLPPLSSSSPIRCTTHSGSQILCVMLSWSGRESLVRCLAVAVRCFAATASPFLCYSSSQRNRRMPSDQHRDSLLSHTASTAAPAPAAVPTQRTRRGVLKRASLLEQLRDRNDGESGTVELSKAPGSSALVASGAAAPLAAPVSIPYISSSEFVSVPRPKQQQVWSSHGTHSAAAAAPLSSPTASAQLERQQQALRDAFTHARQYHNVRLSKDPGVYRAECRAFRQAHRGRSPTQQEVSRTVAVPLAPVAALKTLAHTDATRSSLHAAAEAAVMLHNAVVKNELVKSSTPQLVRCLRCFHVYMARPRTLWGGEVEQSGIEYEKAQKAQRLQRPAPGKRARSVGRRRRAHEENPICCPKCRSPRAQWMMEYVHRHTHERV</sequence>
<reference evidence="2 3" key="1">
    <citation type="journal article" date="2018" name="Sci. Rep.">
        <title>A complete Leishmania donovani reference genome identifies novel genetic variations associated with virulence.</title>
        <authorList>
            <person name="Lypaczewski P."/>
            <person name="Hoshizaki J."/>
            <person name="Zhang W.-W."/>
            <person name="McCall L.-I."/>
            <person name="Torcivia-Rodriguez J."/>
            <person name="Simonyan V."/>
            <person name="Kaur A."/>
            <person name="Dewar K."/>
            <person name="Matlashewski G."/>
        </authorList>
    </citation>
    <scope>NUCLEOTIDE SEQUENCE [LARGE SCALE GENOMIC DNA]</scope>
    <source>
        <strain evidence="2 3">LdCL</strain>
    </source>
</reference>
<feature type="compositionally biased region" description="Low complexity" evidence="1">
    <location>
        <begin position="157"/>
        <end position="170"/>
    </location>
</feature>
<protein>
    <submittedName>
        <fullName evidence="2">Uncharacterized protein</fullName>
    </submittedName>
</protein>
<feature type="region of interest" description="Disordered" evidence="1">
    <location>
        <begin position="241"/>
        <end position="265"/>
    </location>
</feature>
<feature type="compositionally biased region" description="Basic residues" evidence="1">
    <location>
        <begin position="414"/>
        <end position="426"/>
    </location>
</feature>
<evidence type="ECO:0000256" key="1">
    <source>
        <dbReference type="SAM" id="MobiDB-lite"/>
    </source>
</evidence>
<dbReference type="VEuPathDB" id="TriTrypDB:LdBPK_180950.1"/>
<dbReference type="OrthoDB" id="267084at2759"/>
<name>A0A3Q8ID30_LEIDO</name>
<accession>A0A3Q8ID30</accession>
<gene>
    <name evidence="2" type="ORF">LdCL_180014700</name>
</gene>
<feature type="compositionally biased region" description="Low complexity" evidence="1">
    <location>
        <begin position="245"/>
        <end position="265"/>
    </location>
</feature>
<dbReference type="EMBL" id="CP029517">
    <property type="protein sequence ID" value="AYU78023.1"/>
    <property type="molecule type" value="Genomic_DNA"/>
</dbReference>
<dbReference type="VEuPathDB" id="TriTrypDB:LDHU3_18.1200"/>
<dbReference type="AlphaFoldDB" id="A0A3Q8ID30"/>
<evidence type="ECO:0000313" key="3">
    <source>
        <dbReference type="Proteomes" id="UP000274082"/>
    </source>
</evidence>
<feature type="region of interest" description="Disordered" evidence="1">
    <location>
        <begin position="139"/>
        <end position="174"/>
    </location>
</feature>
<organism evidence="2 3">
    <name type="scientific">Leishmania donovani</name>
    <dbReference type="NCBI Taxonomy" id="5661"/>
    <lineage>
        <taxon>Eukaryota</taxon>
        <taxon>Discoba</taxon>
        <taxon>Euglenozoa</taxon>
        <taxon>Kinetoplastea</taxon>
        <taxon>Metakinetoplastina</taxon>
        <taxon>Trypanosomatida</taxon>
        <taxon>Trypanosomatidae</taxon>
        <taxon>Leishmaniinae</taxon>
        <taxon>Leishmania</taxon>
    </lineage>
</organism>
<proteinExistence type="predicted"/>
<feature type="compositionally biased region" description="Low complexity" evidence="1">
    <location>
        <begin position="77"/>
        <end position="90"/>
    </location>
</feature>
<dbReference type="Proteomes" id="UP000274082">
    <property type="component" value="Chromosome 18"/>
</dbReference>